<dbReference type="GO" id="GO:0005886">
    <property type="term" value="C:plasma membrane"/>
    <property type="evidence" value="ECO:0007669"/>
    <property type="project" value="UniProtKB-SubCell"/>
</dbReference>
<dbReference type="InterPro" id="IPR022791">
    <property type="entry name" value="L-PG_synthase/AglD"/>
</dbReference>
<feature type="transmembrane region" description="Helical" evidence="7">
    <location>
        <begin position="160"/>
        <end position="187"/>
    </location>
</feature>
<dbReference type="AlphaFoldDB" id="A0AAU8DR78"/>
<dbReference type="Pfam" id="PF03706">
    <property type="entry name" value="LPG_synthase_TM"/>
    <property type="match status" value="1"/>
</dbReference>
<evidence type="ECO:0000256" key="5">
    <source>
        <dbReference type="ARBA" id="ARBA00023136"/>
    </source>
</evidence>
<feature type="transmembrane region" description="Helical" evidence="7">
    <location>
        <begin position="124"/>
        <end position="148"/>
    </location>
</feature>
<dbReference type="PANTHER" id="PTHR39087">
    <property type="entry name" value="UPF0104 MEMBRANE PROTEIN MJ1595"/>
    <property type="match status" value="1"/>
</dbReference>
<dbReference type="NCBIfam" id="TIGR00374">
    <property type="entry name" value="flippase-like domain"/>
    <property type="match status" value="1"/>
</dbReference>
<dbReference type="PANTHER" id="PTHR39087:SF2">
    <property type="entry name" value="UPF0104 MEMBRANE PROTEIN MJ1595"/>
    <property type="match status" value="1"/>
</dbReference>
<organism evidence="8">
    <name type="scientific">Nakamurella sp. A5-74</name>
    <dbReference type="NCBI Taxonomy" id="3158264"/>
    <lineage>
        <taxon>Bacteria</taxon>
        <taxon>Bacillati</taxon>
        <taxon>Actinomycetota</taxon>
        <taxon>Actinomycetes</taxon>
        <taxon>Nakamurellales</taxon>
        <taxon>Nakamurellaceae</taxon>
        <taxon>Nakamurella</taxon>
    </lineage>
</organism>
<keyword evidence="5 7" id="KW-0472">Membrane</keyword>
<evidence type="ECO:0000256" key="1">
    <source>
        <dbReference type="ARBA" id="ARBA00004651"/>
    </source>
</evidence>
<feature type="transmembrane region" description="Helical" evidence="7">
    <location>
        <begin position="86"/>
        <end position="103"/>
    </location>
</feature>
<sequence length="394" mass="41931">MSTPVEPAAQDDRAPELVVAEPPVVETTRSPEQQNPAPGQGAPSRRGTILRIVGGVVIALVVFAVLRSRFPDPQQFFDALGDANWWWVFAAFALELASIGMLIRQQRRLMRAFGVPISYGRMGAIAYSSTAISMSIPAGGAVSAGYSYRKFRTAGASASTAASVLLLSGVFSVVALVLLYLVGAVLATTTRLSDIGGEYPVLTLVIGVVAVGAVWFAIWWITRRSGPAVSASTPRLDRYEQRHRWLGAAGRHALEAFRRAERVPRKDWNLALTQSVANWLLDALSLYAATRAFDLSVDVWQLALLYLGIQVVRQIPVTPGGIGIVEASLLAGLVSAGAATGAAAAAVVIYRLFSCWLLIPFGFSIMAAVSFRDARKDRRPAGAPGSGESPPAVG</sequence>
<evidence type="ECO:0000256" key="6">
    <source>
        <dbReference type="SAM" id="MobiDB-lite"/>
    </source>
</evidence>
<keyword evidence="3 7" id="KW-0812">Transmembrane</keyword>
<evidence type="ECO:0000313" key="8">
    <source>
        <dbReference type="EMBL" id="XCG64500.1"/>
    </source>
</evidence>
<name>A0AAU8DR78_9ACTN</name>
<feature type="compositionally biased region" description="Low complexity" evidence="6">
    <location>
        <begin position="16"/>
        <end position="26"/>
    </location>
</feature>
<gene>
    <name evidence="8" type="ORF">ABLG96_03935</name>
</gene>
<dbReference type="RefSeq" id="WP_353650113.1">
    <property type="nucleotide sequence ID" value="NZ_CP159218.1"/>
</dbReference>
<proteinExistence type="predicted"/>
<protein>
    <submittedName>
        <fullName evidence="8">YbhN family protein</fullName>
    </submittedName>
</protein>
<feature type="transmembrane region" description="Helical" evidence="7">
    <location>
        <begin position="348"/>
        <end position="369"/>
    </location>
</feature>
<evidence type="ECO:0000256" key="7">
    <source>
        <dbReference type="SAM" id="Phobius"/>
    </source>
</evidence>
<evidence type="ECO:0000256" key="2">
    <source>
        <dbReference type="ARBA" id="ARBA00022475"/>
    </source>
</evidence>
<feature type="compositionally biased region" description="Polar residues" evidence="6">
    <location>
        <begin position="27"/>
        <end position="37"/>
    </location>
</feature>
<feature type="transmembrane region" description="Helical" evidence="7">
    <location>
        <begin position="199"/>
        <end position="221"/>
    </location>
</feature>
<feature type="transmembrane region" description="Helical" evidence="7">
    <location>
        <begin position="48"/>
        <end position="66"/>
    </location>
</feature>
<reference evidence="8" key="1">
    <citation type="submission" date="2024-05" db="EMBL/GenBank/DDBJ databases">
        <authorList>
            <person name="Cai S.Y."/>
            <person name="Jin L.M."/>
            <person name="Li H.R."/>
        </authorList>
    </citation>
    <scope>NUCLEOTIDE SEQUENCE</scope>
    <source>
        <strain evidence="8">A5-74</strain>
    </source>
</reference>
<feature type="transmembrane region" description="Helical" evidence="7">
    <location>
        <begin position="321"/>
        <end position="342"/>
    </location>
</feature>
<accession>A0AAU8DR78</accession>
<keyword evidence="2" id="KW-1003">Cell membrane</keyword>
<dbReference type="EMBL" id="CP159218">
    <property type="protein sequence ID" value="XCG64500.1"/>
    <property type="molecule type" value="Genomic_DNA"/>
</dbReference>
<evidence type="ECO:0000256" key="3">
    <source>
        <dbReference type="ARBA" id="ARBA00022692"/>
    </source>
</evidence>
<keyword evidence="4 7" id="KW-1133">Transmembrane helix</keyword>
<comment type="subcellular location">
    <subcellularLocation>
        <location evidence="1">Cell membrane</location>
        <topology evidence="1">Multi-pass membrane protein</topology>
    </subcellularLocation>
</comment>
<feature type="transmembrane region" description="Helical" evidence="7">
    <location>
        <begin position="288"/>
        <end position="309"/>
    </location>
</feature>
<feature type="region of interest" description="Disordered" evidence="6">
    <location>
        <begin position="1"/>
        <end position="44"/>
    </location>
</feature>
<evidence type="ECO:0000256" key="4">
    <source>
        <dbReference type="ARBA" id="ARBA00022989"/>
    </source>
</evidence>